<dbReference type="GO" id="GO:0016706">
    <property type="term" value="F:2-oxoglutarate-dependent dioxygenase activity"/>
    <property type="evidence" value="ECO:0007669"/>
    <property type="project" value="TreeGrafter"/>
</dbReference>
<dbReference type="GO" id="GO:0046872">
    <property type="term" value="F:metal ion binding"/>
    <property type="evidence" value="ECO:0007669"/>
    <property type="project" value="UniProtKB-KW"/>
</dbReference>
<dbReference type="PANTHER" id="PTHR30468:SF31">
    <property type="entry name" value="ALPHA-KETOGLUTARATE-DEPENDENT SULFONATE DIOXYGENASE-RELATED"/>
    <property type="match status" value="1"/>
</dbReference>
<keyword evidence="4" id="KW-0560">Oxidoreductase</keyword>
<protein>
    <submittedName>
        <fullName evidence="7">Taurine catabolism dioxygenase</fullName>
    </submittedName>
</protein>
<proteinExistence type="inferred from homology"/>
<keyword evidence="2" id="KW-0479">Metal-binding</keyword>
<dbReference type="PANTHER" id="PTHR30468">
    <property type="entry name" value="ALPHA-KETOGLUTARATE-DEPENDENT SULFONATE DIOXYGENASE"/>
    <property type="match status" value="1"/>
</dbReference>
<sequence length="313" mass="35173">MVVLNKKSGFPVTISPLFNDTVVNHVPPDPELQPRDDGPDRGTFADPEMKSLLSSATRVVDLTEAIGTVLEGVQLSKLTDSQKDELALLVSTRGVVFFRDQDLTTPQQVELFHYYGTLDRHPAQPDQEYITILGATRDFRSEAAQTPWPQGEYHSDTYAAHSYFMMLVSNYGLYDSLSSAYKRLFEGLHSVHTSRLMYETLLFALNAKPSRAPIGDDSVRLPSSCKLLLIERTRRTAYIALLKAVRTHPVTGLKALNLNPGFVTGLAELHKAESDKLLDFVWQHIHSADDYTVRFKWDANSVAMWDNRQASMV</sequence>
<keyword evidence="5" id="KW-0408">Iron</keyword>
<dbReference type="Proteomes" id="UP000594638">
    <property type="component" value="Unassembled WGS sequence"/>
</dbReference>
<dbReference type="EMBL" id="CACTIH010004370">
    <property type="protein sequence ID" value="CAA2990720.1"/>
    <property type="molecule type" value="Genomic_DNA"/>
</dbReference>
<evidence type="ECO:0000256" key="3">
    <source>
        <dbReference type="ARBA" id="ARBA00022964"/>
    </source>
</evidence>
<evidence type="ECO:0000256" key="1">
    <source>
        <dbReference type="ARBA" id="ARBA00005896"/>
    </source>
</evidence>
<dbReference type="AlphaFoldDB" id="A0A8S0SD03"/>
<dbReference type="InterPro" id="IPR042098">
    <property type="entry name" value="TauD-like_sf"/>
</dbReference>
<keyword evidence="3 7" id="KW-0223">Dioxygenase</keyword>
<dbReference type="Gene3D" id="3.60.130.10">
    <property type="entry name" value="Clavaminate synthase-like"/>
    <property type="match status" value="1"/>
</dbReference>
<evidence type="ECO:0000313" key="7">
    <source>
        <dbReference type="EMBL" id="CAA2990720.1"/>
    </source>
</evidence>
<dbReference type="Gramene" id="OE9A041030T1">
    <property type="protein sequence ID" value="OE9A041030C1"/>
    <property type="gene ID" value="OE9A041030"/>
</dbReference>
<dbReference type="InterPro" id="IPR003819">
    <property type="entry name" value="TauD/TfdA-like"/>
</dbReference>
<evidence type="ECO:0000313" key="8">
    <source>
        <dbReference type="Proteomes" id="UP000594638"/>
    </source>
</evidence>
<comment type="caution">
    <text evidence="7">The sequence shown here is derived from an EMBL/GenBank/DDBJ whole genome shotgun (WGS) entry which is preliminary data.</text>
</comment>
<feature type="domain" description="TauD/TfdA-like" evidence="6">
    <location>
        <begin position="61"/>
        <end position="309"/>
    </location>
</feature>
<name>A0A8S0SD03_OLEEU</name>
<evidence type="ECO:0000256" key="2">
    <source>
        <dbReference type="ARBA" id="ARBA00022723"/>
    </source>
</evidence>
<keyword evidence="8" id="KW-1185">Reference proteome</keyword>
<organism evidence="7 8">
    <name type="scientific">Olea europaea subsp. europaea</name>
    <dbReference type="NCBI Taxonomy" id="158383"/>
    <lineage>
        <taxon>Eukaryota</taxon>
        <taxon>Viridiplantae</taxon>
        <taxon>Streptophyta</taxon>
        <taxon>Embryophyta</taxon>
        <taxon>Tracheophyta</taxon>
        <taxon>Spermatophyta</taxon>
        <taxon>Magnoliopsida</taxon>
        <taxon>eudicotyledons</taxon>
        <taxon>Gunneridae</taxon>
        <taxon>Pentapetalae</taxon>
        <taxon>asterids</taxon>
        <taxon>lamiids</taxon>
        <taxon>Lamiales</taxon>
        <taxon>Oleaceae</taxon>
        <taxon>Oleeae</taxon>
        <taxon>Olea</taxon>
    </lineage>
</organism>
<dbReference type="GO" id="GO:0005737">
    <property type="term" value="C:cytoplasm"/>
    <property type="evidence" value="ECO:0007669"/>
    <property type="project" value="TreeGrafter"/>
</dbReference>
<evidence type="ECO:0000256" key="4">
    <source>
        <dbReference type="ARBA" id="ARBA00023002"/>
    </source>
</evidence>
<dbReference type="SUPFAM" id="SSF51197">
    <property type="entry name" value="Clavaminate synthase-like"/>
    <property type="match status" value="1"/>
</dbReference>
<accession>A0A8S0SD03</accession>
<evidence type="ECO:0000259" key="6">
    <source>
        <dbReference type="Pfam" id="PF02668"/>
    </source>
</evidence>
<dbReference type="OrthoDB" id="1937327at2759"/>
<dbReference type="Pfam" id="PF02668">
    <property type="entry name" value="TauD"/>
    <property type="match status" value="1"/>
</dbReference>
<dbReference type="InterPro" id="IPR051323">
    <property type="entry name" value="AtsK-like"/>
</dbReference>
<gene>
    <name evidence="7" type="ORF">OLEA9_A041030</name>
</gene>
<evidence type="ECO:0000256" key="5">
    <source>
        <dbReference type="ARBA" id="ARBA00023004"/>
    </source>
</evidence>
<comment type="similarity">
    <text evidence="1">Belongs to the TfdA dioxygenase family.</text>
</comment>
<reference evidence="7 8" key="1">
    <citation type="submission" date="2019-12" db="EMBL/GenBank/DDBJ databases">
        <authorList>
            <person name="Alioto T."/>
            <person name="Alioto T."/>
            <person name="Gomez Garrido J."/>
        </authorList>
    </citation>
    <scope>NUCLEOTIDE SEQUENCE [LARGE SCALE GENOMIC DNA]</scope>
</reference>